<comment type="caution">
    <text evidence="2">The sequence shown here is derived from an EMBL/GenBank/DDBJ whole genome shotgun (WGS) entry which is preliminary data.</text>
</comment>
<sequence>MSKVTSMTSAVRAVNKRPFRVSIEGNIGSGKSTCIKYFDKYHNVEKHAEPIQEWRNVSGHNLLGLLYSDMNHWSFGFQHYVHLSRLKIQTSPPSNPDITVKMFERSVQNSRHCFVENAKKQNFLQDAEYEVLANWFDYTEKTLDISLDLIVYLRTTPQVVWERMMKRGRAEESEVPLEYLQQVHDSYENWLNSPDVGCEVLTIDADRSIDCVKDDLERYAYKILGGNHTN</sequence>
<keyword evidence="3" id="KW-1185">Reference proteome</keyword>
<dbReference type="Pfam" id="PF01712">
    <property type="entry name" value="dNK"/>
    <property type="match status" value="1"/>
</dbReference>
<dbReference type="InterPro" id="IPR050566">
    <property type="entry name" value="Deoxyribonucleoside_kinase"/>
</dbReference>
<dbReference type="Proteomes" id="UP000691718">
    <property type="component" value="Unassembled WGS sequence"/>
</dbReference>
<reference evidence="2" key="1">
    <citation type="submission" date="2021-04" db="EMBL/GenBank/DDBJ databases">
        <authorList>
            <person name="Tunstrom K."/>
        </authorList>
    </citation>
    <scope>NUCLEOTIDE SEQUENCE</scope>
</reference>
<dbReference type="EMBL" id="CAJQZP010000081">
    <property type="protein sequence ID" value="CAG4937511.1"/>
    <property type="molecule type" value="Genomic_DNA"/>
</dbReference>
<evidence type="ECO:0000259" key="1">
    <source>
        <dbReference type="Pfam" id="PF01712"/>
    </source>
</evidence>
<feature type="domain" description="Deoxynucleoside kinase" evidence="1">
    <location>
        <begin position="21"/>
        <end position="214"/>
    </location>
</feature>
<dbReference type="GO" id="GO:0019136">
    <property type="term" value="F:deoxynucleoside kinase activity"/>
    <property type="evidence" value="ECO:0007669"/>
    <property type="project" value="TreeGrafter"/>
</dbReference>
<dbReference type="FunFam" id="3.40.50.300:FF:001571">
    <property type="entry name" value="Deoxynucleoside kinase"/>
    <property type="match status" value="1"/>
</dbReference>
<dbReference type="GO" id="GO:0005739">
    <property type="term" value="C:mitochondrion"/>
    <property type="evidence" value="ECO:0007669"/>
    <property type="project" value="TreeGrafter"/>
</dbReference>
<name>A0A8S3W2M4_PARAO</name>
<dbReference type="InterPro" id="IPR002624">
    <property type="entry name" value="DCK/DGK"/>
</dbReference>
<evidence type="ECO:0000313" key="2">
    <source>
        <dbReference type="EMBL" id="CAG4937511.1"/>
    </source>
</evidence>
<proteinExistence type="predicted"/>
<evidence type="ECO:0000313" key="3">
    <source>
        <dbReference type="Proteomes" id="UP000691718"/>
    </source>
</evidence>
<dbReference type="OrthoDB" id="567086at2759"/>
<protein>
    <submittedName>
        <fullName evidence="2">(apollo) hypothetical protein</fullName>
    </submittedName>
</protein>
<dbReference type="AlphaFoldDB" id="A0A8S3W2M4"/>
<dbReference type="PANTHER" id="PTHR10513:SF38">
    <property type="entry name" value="DEOXYNUCLEOSIDE KINASE-LIKE PROTEIN"/>
    <property type="match status" value="1"/>
</dbReference>
<dbReference type="PIRSF" id="PIRSF000705">
    <property type="entry name" value="DNK"/>
    <property type="match status" value="1"/>
</dbReference>
<dbReference type="PANTHER" id="PTHR10513">
    <property type="entry name" value="DEOXYNUCLEOSIDE KINASE"/>
    <property type="match status" value="1"/>
</dbReference>
<dbReference type="InterPro" id="IPR031314">
    <property type="entry name" value="DNK_dom"/>
</dbReference>
<dbReference type="CDD" id="cd01673">
    <property type="entry name" value="dNK"/>
    <property type="match status" value="1"/>
</dbReference>
<organism evidence="2 3">
    <name type="scientific">Parnassius apollo</name>
    <name type="common">Apollo butterfly</name>
    <name type="synonym">Papilio apollo</name>
    <dbReference type="NCBI Taxonomy" id="110799"/>
    <lineage>
        <taxon>Eukaryota</taxon>
        <taxon>Metazoa</taxon>
        <taxon>Ecdysozoa</taxon>
        <taxon>Arthropoda</taxon>
        <taxon>Hexapoda</taxon>
        <taxon>Insecta</taxon>
        <taxon>Pterygota</taxon>
        <taxon>Neoptera</taxon>
        <taxon>Endopterygota</taxon>
        <taxon>Lepidoptera</taxon>
        <taxon>Glossata</taxon>
        <taxon>Ditrysia</taxon>
        <taxon>Papilionoidea</taxon>
        <taxon>Papilionidae</taxon>
        <taxon>Parnassiinae</taxon>
        <taxon>Parnassini</taxon>
        <taxon>Parnassius</taxon>
        <taxon>Parnassius</taxon>
    </lineage>
</organism>
<gene>
    <name evidence="2" type="ORF">PAPOLLO_LOCUS1448</name>
</gene>
<accession>A0A8S3W2M4</accession>